<dbReference type="AlphaFoldDB" id="A0A8J4H6P8"/>
<dbReference type="Proteomes" id="UP000677918">
    <property type="component" value="Unassembled WGS sequence"/>
</dbReference>
<accession>A0A8J4H6P8</accession>
<proteinExistence type="predicted"/>
<evidence type="ECO:0000313" key="3">
    <source>
        <dbReference type="Proteomes" id="UP000677918"/>
    </source>
</evidence>
<dbReference type="Pfam" id="PF08863">
    <property type="entry name" value="YolD"/>
    <property type="match status" value="1"/>
</dbReference>
<protein>
    <recommendedName>
        <fullName evidence="4">YolD-like family protein</fullName>
    </recommendedName>
</protein>
<dbReference type="EMBL" id="BOVK01000055">
    <property type="protein sequence ID" value="GIQ70666.1"/>
    <property type="molecule type" value="Genomic_DNA"/>
</dbReference>
<sequence>MIVRRMADRQHHHRASNRPGFSGQHEGVRNREKPVLDEKRLAEFVRVIGVSMFTEKPVKIKLFRNEEDVELIGLIDKVATDSRQLKIGFEHTYEWITLDDVIEMKIVL</sequence>
<reference evidence="2" key="1">
    <citation type="submission" date="2021-04" db="EMBL/GenBank/DDBJ databases">
        <title>Draft genome sequence of Xylanibacillus composti strain K13.</title>
        <authorList>
            <person name="Uke A."/>
            <person name="Chhe C."/>
            <person name="Baramee S."/>
            <person name="Kosugi A."/>
        </authorList>
    </citation>
    <scope>NUCLEOTIDE SEQUENCE</scope>
    <source>
        <strain evidence="2">K13</strain>
    </source>
</reference>
<name>A0A8J4H6P8_9BACL</name>
<evidence type="ECO:0000256" key="1">
    <source>
        <dbReference type="SAM" id="MobiDB-lite"/>
    </source>
</evidence>
<evidence type="ECO:0008006" key="4">
    <source>
        <dbReference type="Google" id="ProtNLM"/>
    </source>
</evidence>
<dbReference type="InterPro" id="IPR014962">
    <property type="entry name" value="YolD"/>
</dbReference>
<evidence type="ECO:0000313" key="2">
    <source>
        <dbReference type="EMBL" id="GIQ70666.1"/>
    </source>
</evidence>
<organism evidence="2 3">
    <name type="scientific">Xylanibacillus composti</name>
    <dbReference type="NCBI Taxonomy" id="1572762"/>
    <lineage>
        <taxon>Bacteria</taxon>
        <taxon>Bacillati</taxon>
        <taxon>Bacillota</taxon>
        <taxon>Bacilli</taxon>
        <taxon>Bacillales</taxon>
        <taxon>Paenibacillaceae</taxon>
        <taxon>Xylanibacillus</taxon>
    </lineage>
</organism>
<dbReference type="RefSeq" id="WP_213413484.1">
    <property type="nucleotide sequence ID" value="NZ_BOVK01000055.1"/>
</dbReference>
<gene>
    <name evidence="2" type="ORF">XYCOK13_34900</name>
</gene>
<feature type="region of interest" description="Disordered" evidence="1">
    <location>
        <begin position="1"/>
        <end position="33"/>
    </location>
</feature>
<keyword evidence="3" id="KW-1185">Reference proteome</keyword>
<comment type="caution">
    <text evidence="2">The sequence shown here is derived from an EMBL/GenBank/DDBJ whole genome shotgun (WGS) entry which is preliminary data.</text>
</comment>